<comment type="caution">
    <text evidence="1">The sequence shown here is derived from an EMBL/GenBank/DDBJ whole genome shotgun (WGS) entry which is preliminary data.</text>
</comment>
<reference evidence="2" key="1">
    <citation type="journal article" date="2019" name="Int. J. Syst. Evol. Microbiol.">
        <title>The Global Catalogue of Microorganisms (GCM) 10K type strain sequencing project: providing services to taxonomists for standard genome sequencing and annotation.</title>
        <authorList>
            <consortium name="The Broad Institute Genomics Platform"/>
            <consortium name="The Broad Institute Genome Sequencing Center for Infectious Disease"/>
            <person name="Wu L."/>
            <person name="Ma J."/>
        </authorList>
    </citation>
    <scope>NUCLEOTIDE SEQUENCE [LARGE SCALE GENOMIC DNA]</scope>
    <source>
        <strain evidence="2">JCM 17555</strain>
    </source>
</reference>
<dbReference type="SUPFAM" id="SSF56634">
    <property type="entry name" value="Heme-dependent catalase-like"/>
    <property type="match status" value="1"/>
</dbReference>
<gene>
    <name evidence="1" type="ORF">GCM10022278_16120</name>
</gene>
<accession>A0ABP7P4I9</accession>
<proteinExistence type="predicted"/>
<name>A0ABP7P4I9_9GAMM</name>
<dbReference type="Proteomes" id="UP001501337">
    <property type="component" value="Unassembled WGS sequence"/>
</dbReference>
<dbReference type="InterPro" id="IPR020835">
    <property type="entry name" value="Catalase_sf"/>
</dbReference>
<protein>
    <submittedName>
        <fullName evidence="1">Uncharacterized protein</fullName>
    </submittedName>
</protein>
<organism evidence="1 2">
    <name type="scientific">Allohahella marinimesophila</name>
    <dbReference type="NCBI Taxonomy" id="1054972"/>
    <lineage>
        <taxon>Bacteria</taxon>
        <taxon>Pseudomonadati</taxon>
        <taxon>Pseudomonadota</taxon>
        <taxon>Gammaproteobacteria</taxon>
        <taxon>Oceanospirillales</taxon>
        <taxon>Hahellaceae</taxon>
        <taxon>Allohahella</taxon>
    </lineage>
</organism>
<dbReference type="EMBL" id="BAABBO010000007">
    <property type="protein sequence ID" value="GAA3958501.1"/>
    <property type="molecule type" value="Genomic_DNA"/>
</dbReference>
<dbReference type="RefSeq" id="WP_344805105.1">
    <property type="nucleotide sequence ID" value="NZ_BAABBO010000007.1"/>
</dbReference>
<evidence type="ECO:0000313" key="1">
    <source>
        <dbReference type="EMBL" id="GAA3958501.1"/>
    </source>
</evidence>
<evidence type="ECO:0000313" key="2">
    <source>
        <dbReference type="Proteomes" id="UP001501337"/>
    </source>
</evidence>
<sequence length="262" mass="29264">MDIGRRHIRRELLPTPHSISERLGFWTGVLISPVFGIGSALRKDRVFHPKGVFFEASVVPGADAGEFSGLARRLAGNALIRLSAGGWRRNRRFLPDVLGFTIRFKGQSGDTDAGLQDLLMVTARSPWSLVPDSLMTDRSSFLNNIYYGLSPFEVDGQRDLQLRIIPRSTGAEGGDRYERIVNAVDSGNACFELQISKPNAAADWLILATIHIRQAAKTDTEKVFFHPFRDGQAINPQGFIHYLRAVPYLASRYARKTLNDEH</sequence>
<keyword evidence="2" id="KW-1185">Reference proteome</keyword>